<evidence type="ECO:0000256" key="1">
    <source>
        <dbReference type="ARBA" id="ARBA00006739"/>
    </source>
</evidence>
<dbReference type="STRING" id="178355.SAMN04488062_107108"/>
<reference evidence="6" key="1">
    <citation type="submission" date="2016-10" db="EMBL/GenBank/DDBJ databases">
        <authorList>
            <person name="Varghese N."/>
            <person name="Submissions S."/>
        </authorList>
    </citation>
    <scope>NUCLEOTIDE SEQUENCE [LARGE SCALE GENOMIC DNA]</scope>
    <source>
        <strain evidence="6">CGMCC 1.2747</strain>
    </source>
</reference>
<dbReference type="Proteomes" id="UP000199274">
    <property type="component" value="Unassembled WGS sequence"/>
</dbReference>
<feature type="domain" description="Glycosyltransferase 2-like" evidence="4">
    <location>
        <begin position="207"/>
        <end position="316"/>
    </location>
</feature>
<accession>A0A1G8CBP9</accession>
<dbReference type="PANTHER" id="PTHR43179:SF12">
    <property type="entry name" value="GALACTOFURANOSYLTRANSFERASE GLFT2"/>
    <property type="match status" value="1"/>
</dbReference>
<evidence type="ECO:0000256" key="2">
    <source>
        <dbReference type="ARBA" id="ARBA00022676"/>
    </source>
</evidence>
<proteinExistence type="inferred from homology"/>
<dbReference type="EMBL" id="FNDB01000007">
    <property type="protein sequence ID" value="SDH42936.1"/>
    <property type="molecule type" value="Genomic_DNA"/>
</dbReference>
<evidence type="ECO:0000256" key="3">
    <source>
        <dbReference type="ARBA" id="ARBA00022679"/>
    </source>
</evidence>
<protein>
    <submittedName>
        <fullName evidence="5">Glycosyltransferase like family 2</fullName>
    </submittedName>
</protein>
<name>A0A1G8CBP9_9FLAO</name>
<dbReference type="Pfam" id="PF00535">
    <property type="entry name" value="Glycos_transf_2"/>
    <property type="match status" value="1"/>
</dbReference>
<evidence type="ECO:0000313" key="6">
    <source>
        <dbReference type="Proteomes" id="UP000199274"/>
    </source>
</evidence>
<dbReference type="InterPro" id="IPR001173">
    <property type="entry name" value="Glyco_trans_2-like"/>
</dbReference>
<dbReference type="AlphaFoldDB" id="A0A1G8CBP9"/>
<gene>
    <name evidence="5" type="ORF">SAMN04488062_107108</name>
</gene>
<dbReference type="InterPro" id="IPR029044">
    <property type="entry name" value="Nucleotide-diphossugar_trans"/>
</dbReference>
<dbReference type="SUPFAM" id="SSF53448">
    <property type="entry name" value="Nucleotide-diphospho-sugar transferases"/>
    <property type="match status" value="1"/>
</dbReference>
<organism evidence="5 6">
    <name type="scientific">Flavobacterium omnivorum</name>
    <dbReference type="NCBI Taxonomy" id="178355"/>
    <lineage>
        <taxon>Bacteria</taxon>
        <taxon>Pseudomonadati</taxon>
        <taxon>Bacteroidota</taxon>
        <taxon>Flavobacteriia</taxon>
        <taxon>Flavobacteriales</taxon>
        <taxon>Flavobacteriaceae</taxon>
        <taxon>Flavobacterium</taxon>
    </lineage>
</organism>
<comment type="similarity">
    <text evidence="1">Belongs to the glycosyltransferase 2 family.</text>
</comment>
<dbReference type="RefSeq" id="WP_091257375.1">
    <property type="nucleotide sequence ID" value="NZ_FNDB01000007.1"/>
</dbReference>
<dbReference type="PANTHER" id="PTHR43179">
    <property type="entry name" value="RHAMNOSYLTRANSFERASE WBBL"/>
    <property type="match status" value="1"/>
</dbReference>
<dbReference type="OrthoDB" id="1326385at2"/>
<keyword evidence="2" id="KW-0328">Glycosyltransferase</keyword>
<evidence type="ECO:0000259" key="4">
    <source>
        <dbReference type="Pfam" id="PF00535"/>
    </source>
</evidence>
<keyword evidence="3 5" id="KW-0808">Transferase</keyword>
<keyword evidence="6" id="KW-1185">Reference proteome</keyword>
<dbReference type="Gene3D" id="3.90.550.10">
    <property type="entry name" value="Spore Coat Polysaccharide Biosynthesis Protein SpsA, Chain A"/>
    <property type="match status" value="1"/>
</dbReference>
<dbReference type="CDD" id="cd00761">
    <property type="entry name" value="Glyco_tranf_GTA_type"/>
    <property type="match status" value="1"/>
</dbReference>
<evidence type="ECO:0000313" key="5">
    <source>
        <dbReference type="EMBL" id="SDH42936.1"/>
    </source>
</evidence>
<dbReference type="GO" id="GO:0016757">
    <property type="term" value="F:glycosyltransferase activity"/>
    <property type="evidence" value="ECO:0007669"/>
    <property type="project" value="UniProtKB-KW"/>
</dbReference>
<sequence>MDNLQLKEFTTASGEILLYAGTPDFIQLEVLSKGAGDIWHSSFEQGYKNAFPELVYQTAVFFWYLNDFDGLDQCVSWRVNPNAFAVRKSVWDLTKGFDSDYENPQMQALDFGFRCIRFLGGVPLYVKNLFPAAQKEVVGISQKDRHLFFRKNYKISHALFMIYRLGFWKISEWSTFFSIKRAYQKRNDTSKLPSRALLSIQDHPSVSYIVPTMFRQEYTLQLLDDLSNQNYKPTQVIVVDATPSCERDEAAYEQKKYPFELKVIWQQSKGSCKARNEAIALCMGDYIVFGDDDIRIPADFIQNHIRFLQTYSVGACNGLDIRADHHKQNLEDLAHKLEQLRRPPFVAGCTQMFSNANSCVKREFVNQLVGNDVNFDGGYGEDSDFGMSLSKIGVTVLSNPFAVNLHLKPPSGGYRFWGTQAKLLGKKRKSQPWELDTPVKNITPIPSPTVMYGILKHYTPKQLTEYKYKHFTYYLLSGSKLAFLYRLLRLPYKNLQFKKSVFYAQKLRNLGTRHD</sequence>